<dbReference type="GO" id="GO:0005886">
    <property type="term" value="C:plasma membrane"/>
    <property type="evidence" value="ECO:0007669"/>
    <property type="project" value="TreeGrafter"/>
</dbReference>
<dbReference type="PANTHER" id="PTHR43047">
    <property type="entry name" value="TWO-COMPONENT HISTIDINE PROTEIN KINASE"/>
    <property type="match status" value="1"/>
</dbReference>
<dbReference type="GO" id="GO:0009927">
    <property type="term" value="F:histidine phosphotransfer kinase activity"/>
    <property type="evidence" value="ECO:0007669"/>
    <property type="project" value="TreeGrafter"/>
</dbReference>
<evidence type="ECO:0000256" key="4">
    <source>
        <dbReference type="ARBA" id="ARBA00022553"/>
    </source>
</evidence>
<dbReference type="InterPro" id="IPR036097">
    <property type="entry name" value="HisK_dim/P_sf"/>
</dbReference>
<dbReference type="SMART" id="SM00448">
    <property type="entry name" value="REC"/>
    <property type="match status" value="1"/>
</dbReference>
<dbReference type="Pfam" id="PF00072">
    <property type="entry name" value="Response_reg"/>
    <property type="match status" value="1"/>
</dbReference>
<dbReference type="SMART" id="SM00388">
    <property type="entry name" value="HisKA"/>
    <property type="match status" value="1"/>
</dbReference>
<keyword evidence="10" id="KW-0175">Coiled coil</keyword>
<dbReference type="NCBIfam" id="NF038297">
    <property type="entry name" value="hybrid_HK_HrmK"/>
    <property type="match status" value="1"/>
</dbReference>
<keyword evidence="6 13" id="KW-0418">Kinase</keyword>
<evidence type="ECO:0000313" key="14">
    <source>
        <dbReference type="Proteomes" id="UP000813215"/>
    </source>
</evidence>
<feature type="coiled-coil region" evidence="10">
    <location>
        <begin position="202"/>
        <end position="232"/>
    </location>
</feature>
<feature type="domain" description="Histidine kinase" evidence="11">
    <location>
        <begin position="232"/>
        <end position="450"/>
    </location>
</feature>
<keyword evidence="4 9" id="KW-0597">Phosphoprotein</keyword>
<dbReference type="InterPro" id="IPR001789">
    <property type="entry name" value="Sig_transdc_resp-reg_receiver"/>
</dbReference>
<evidence type="ECO:0000256" key="1">
    <source>
        <dbReference type="ARBA" id="ARBA00000085"/>
    </source>
</evidence>
<sequence>MQQYSSLPEPNSQVDATPTVLTTIQQLQAELWLEHSLSRLQNRLNDCLVSLTSNQQTVAGEAEIFQTVVNELNSVLNNTKVAIALVEPQKKVGKVCFVPTSTSQHSSSLMIEGMVKKKKKLRLRLAEEIDIDDLQLLAQQEPPGVWQLANDIDGVIGWLIIARTPVESDANAFKDTCIQITPQLLTRAVQQCVTTITQLRKVQSLQRHCQQLETINQQLERTNQLKNQFLANTSHEIRTPLSSITGFIHLLIAQGYEPSKERHQEYLGIIQSSSKHLLALINDILDLSKIEANQLEMQWEQVDLPTLCRNVLLLLKEKATNKGLKISLELDPNVNTLLADSLRLKQMLLNLLFNAVKFTTNGSVGLQVKLKNYWIYFTVWDTGIGISQEHQAELFQPYFQISNSVVSRNEGTGLGLVVTQKLAELHGGRVEVESELGHGSRFTIVLPLKQKCETEKVEEVEELGKVGKKAKTEDISRTSQSFSKNNYFPNILLVEDDSDNARLIQIYLQKLGYQINLVNNAEQMWKILYQQKPAVILLDIKLPDEDGLGIIQKLREHQQYRNIPIIVQTAMAMKGDREICLAAGVNEYISKPIDLPLLASLVAKNIYKTFYRNH</sequence>
<dbReference type="InterPro" id="IPR004358">
    <property type="entry name" value="Sig_transdc_His_kin-like_C"/>
</dbReference>
<evidence type="ECO:0000259" key="11">
    <source>
        <dbReference type="PROSITE" id="PS50109"/>
    </source>
</evidence>
<dbReference type="EMBL" id="JAHHHW010000096">
    <property type="protein sequence ID" value="MBW4433052.1"/>
    <property type="molecule type" value="Genomic_DNA"/>
</dbReference>
<organism evidence="13 14">
    <name type="scientific">Pelatocladus maniniholoensis HA4357-MV3</name>
    <dbReference type="NCBI Taxonomy" id="1117104"/>
    <lineage>
        <taxon>Bacteria</taxon>
        <taxon>Bacillati</taxon>
        <taxon>Cyanobacteriota</taxon>
        <taxon>Cyanophyceae</taxon>
        <taxon>Nostocales</taxon>
        <taxon>Nostocaceae</taxon>
        <taxon>Pelatocladus</taxon>
    </lineage>
</organism>
<evidence type="ECO:0000256" key="9">
    <source>
        <dbReference type="PROSITE-ProRule" id="PRU00169"/>
    </source>
</evidence>
<dbReference type="FunFam" id="3.30.565.10:FF:000010">
    <property type="entry name" value="Sensor histidine kinase RcsC"/>
    <property type="match status" value="1"/>
</dbReference>
<comment type="catalytic activity">
    <reaction evidence="1">
        <text>ATP + protein L-histidine = ADP + protein N-phospho-L-histidine.</text>
        <dbReference type="EC" id="2.7.13.3"/>
    </reaction>
</comment>
<dbReference type="InterPro" id="IPR011006">
    <property type="entry name" value="CheY-like_superfamily"/>
</dbReference>
<dbReference type="Proteomes" id="UP000813215">
    <property type="component" value="Unassembled WGS sequence"/>
</dbReference>
<gene>
    <name evidence="13" type="primary">hrmK</name>
    <name evidence="13" type="ORF">KME28_15305</name>
</gene>
<dbReference type="InterPro" id="IPR003594">
    <property type="entry name" value="HATPase_dom"/>
</dbReference>
<dbReference type="InterPro" id="IPR005467">
    <property type="entry name" value="His_kinase_dom"/>
</dbReference>
<name>A0A9E3H991_9NOST</name>
<protein>
    <recommendedName>
        <fullName evidence="8">Circadian input-output histidine kinase CikA</fullName>
        <ecNumber evidence="3">2.7.13.3</ecNumber>
    </recommendedName>
</protein>
<dbReference type="PANTHER" id="PTHR43047:SF63">
    <property type="entry name" value="HISTIDINE KINASE"/>
    <property type="match status" value="1"/>
</dbReference>
<evidence type="ECO:0000256" key="6">
    <source>
        <dbReference type="ARBA" id="ARBA00022777"/>
    </source>
</evidence>
<evidence type="ECO:0000256" key="3">
    <source>
        <dbReference type="ARBA" id="ARBA00012438"/>
    </source>
</evidence>
<evidence type="ECO:0000259" key="12">
    <source>
        <dbReference type="PROSITE" id="PS50110"/>
    </source>
</evidence>
<reference evidence="13" key="1">
    <citation type="submission" date="2021-05" db="EMBL/GenBank/DDBJ databases">
        <authorList>
            <person name="Pietrasiak N."/>
            <person name="Ward R."/>
            <person name="Stajich J.E."/>
            <person name="Kurbessoian T."/>
        </authorList>
    </citation>
    <scope>NUCLEOTIDE SEQUENCE</scope>
    <source>
        <strain evidence="13">HA4357-MV3</strain>
    </source>
</reference>
<dbReference type="AlphaFoldDB" id="A0A9E3H991"/>
<keyword evidence="5" id="KW-0808">Transferase</keyword>
<dbReference type="SUPFAM" id="SSF55874">
    <property type="entry name" value="ATPase domain of HSP90 chaperone/DNA topoisomerase II/histidine kinase"/>
    <property type="match status" value="1"/>
</dbReference>
<evidence type="ECO:0000256" key="10">
    <source>
        <dbReference type="SAM" id="Coils"/>
    </source>
</evidence>
<proteinExistence type="inferred from homology"/>
<dbReference type="SUPFAM" id="SSF47384">
    <property type="entry name" value="Homodimeric domain of signal transducing histidine kinase"/>
    <property type="match status" value="1"/>
</dbReference>
<comment type="similarity">
    <text evidence="2">In the N-terminal section; belongs to the phytochrome family.</text>
</comment>
<dbReference type="PROSITE" id="PS50110">
    <property type="entry name" value="RESPONSE_REGULATORY"/>
    <property type="match status" value="1"/>
</dbReference>
<dbReference type="InterPro" id="IPR003661">
    <property type="entry name" value="HisK_dim/P_dom"/>
</dbReference>
<dbReference type="FunFam" id="1.10.287.130:FF:000001">
    <property type="entry name" value="Two-component sensor histidine kinase"/>
    <property type="match status" value="1"/>
</dbReference>
<evidence type="ECO:0000256" key="7">
    <source>
        <dbReference type="ARBA" id="ARBA00023012"/>
    </source>
</evidence>
<dbReference type="SUPFAM" id="SSF52172">
    <property type="entry name" value="CheY-like"/>
    <property type="match status" value="1"/>
</dbReference>
<comment type="caution">
    <text evidence="13">The sequence shown here is derived from an EMBL/GenBank/DDBJ whole genome shotgun (WGS) entry which is preliminary data.</text>
</comment>
<evidence type="ECO:0000313" key="13">
    <source>
        <dbReference type="EMBL" id="MBW4433052.1"/>
    </source>
</evidence>
<dbReference type="CDD" id="cd00082">
    <property type="entry name" value="HisKA"/>
    <property type="match status" value="1"/>
</dbReference>
<dbReference type="GO" id="GO:0000155">
    <property type="term" value="F:phosphorelay sensor kinase activity"/>
    <property type="evidence" value="ECO:0007669"/>
    <property type="project" value="InterPro"/>
</dbReference>
<dbReference type="PROSITE" id="PS50109">
    <property type="entry name" value="HIS_KIN"/>
    <property type="match status" value="1"/>
</dbReference>
<dbReference type="SMART" id="SM00387">
    <property type="entry name" value="HATPase_c"/>
    <property type="match status" value="1"/>
</dbReference>
<evidence type="ECO:0000256" key="5">
    <source>
        <dbReference type="ARBA" id="ARBA00022679"/>
    </source>
</evidence>
<dbReference type="Gene3D" id="1.10.287.130">
    <property type="match status" value="1"/>
</dbReference>
<feature type="domain" description="Response regulatory" evidence="12">
    <location>
        <begin position="490"/>
        <end position="606"/>
    </location>
</feature>
<reference evidence="13" key="2">
    <citation type="journal article" date="2022" name="Microbiol. Resour. Announc.">
        <title>Metagenome Sequencing to Explore Phylogenomics of Terrestrial Cyanobacteria.</title>
        <authorList>
            <person name="Ward R.D."/>
            <person name="Stajich J.E."/>
            <person name="Johansen J.R."/>
            <person name="Huntemann M."/>
            <person name="Clum A."/>
            <person name="Foster B."/>
            <person name="Foster B."/>
            <person name="Roux S."/>
            <person name="Palaniappan K."/>
            <person name="Varghese N."/>
            <person name="Mukherjee S."/>
            <person name="Reddy T.B.K."/>
            <person name="Daum C."/>
            <person name="Copeland A."/>
            <person name="Chen I.A."/>
            <person name="Ivanova N.N."/>
            <person name="Kyrpides N.C."/>
            <person name="Shapiro N."/>
            <person name="Eloe-Fadrosh E.A."/>
            <person name="Pietrasiak N."/>
        </authorList>
    </citation>
    <scope>NUCLEOTIDE SEQUENCE</scope>
    <source>
        <strain evidence="13">HA4357-MV3</strain>
    </source>
</reference>
<dbReference type="Gene3D" id="3.30.565.10">
    <property type="entry name" value="Histidine kinase-like ATPase, C-terminal domain"/>
    <property type="match status" value="1"/>
</dbReference>
<dbReference type="EC" id="2.7.13.3" evidence="3"/>
<feature type="modified residue" description="4-aspartylphosphate" evidence="9">
    <location>
        <position position="539"/>
    </location>
</feature>
<evidence type="ECO:0000256" key="2">
    <source>
        <dbReference type="ARBA" id="ARBA00006402"/>
    </source>
</evidence>
<dbReference type="CDD" id="cd16922">
    <property type="entry name" value="HATPase_EvgS-ArcB-TorS-like"/>
    <property type="match status" value="1"/>
</dbReference>
<dbReference type="Pfam" id="PF00512">
    <property type="entry name" value="HisKA"/>
    <property type="match status" value="1"/>
</dbReference>
<accession>A0A9E3H991</accession>
<keyword evidence="7" id="KW-0902">Two-component regulatory system</keyword>
<dbReference type="Pfam" id="PF02518">
    <property type="entry name" value="HATPase_c"/>
    <property type="match status" value="1"/>
</dbReference>
<evidence type="ECO:0000256" key="8">
    <source>
        <dbReference type="ARBA" id="ARBA00074306"/>
    </source>
</evidence>
<dbReference type="Gene3D" id="3.40.50.2300">
    <property type="match status" value="1"/>
</dbReference>
<dbReference type="PRINTS" id="PR00344">
    <property type="entry name" value="BCTRLSENSOR"/>
</dbReference>
<dbReference type="InterPro" id="IPR036890">
    <property type="entry name" value="HATPase_C_sf"/>
</dbReference>